<dbReference type="InterPro" id="IPR036514">
    <property type="entry name" value="SGNH_hydro_sf"/>
</dbReference>
<dbReference type="InterPro" id="IPR051532">
    <property type="entry name" value="Ester_Hydrolysis_Enzymes"/>
</dbReference>
<organism evidence="2 3">
    <name type="scientific">Lacibacter sediminis</name>
    <dbReference type="NCBI Taxonomy" id="2760713"/>
    <lineage>
        <taxon>Bacteria</taxon>
        <taxon>Pseudomonadati</taxon>
        <taxon>Bacteroidota</taxon>
        <taxon>Chitinophagia</taxon>
        <taxon>Chitinophagales</taxon>
        <taxon>Chitinophagaceae</taxon>
        <taxon>Lacibacter</taxon>
    </lineage>
</organism>
<sequence length="368" mass="41724">MIKNLKALLFGLLVALVLCEIVLRIYNPFTNFTKQGKLVLPANQQTVFDNQWIKQLDAKINYSRNSLGFRGPMPTDSISKLNSIITIGGSTTECRFLSDSTTWPFLLGEELKDSVPNVWVNNAGIDGHSTFGHLLLMKEYICKLKPKYVVLLTGVNDVETEKPESFDVMNENKLQYSSGKAFFKSLLNKTEIGATVFQLYNIRLAYKKGLIHKDVDFKQLKDTTYAAAYIQEVITKQKSYLTGYQSRLQQVINICKANNIQPILLTQPSLYGSFKDSITSVQMDLKFHESNPAKNNLLQEQVLEEYNNVVRSFSTQATVIDLAKMMPKNTAYYYDFIHFNKLGAAKVAEILGEEIESLMTRTKQISTD</sequence>
<gene>
    <name evidence="2" type="ORF">H4075_17510</name>
</gene>
<evidence type="ECO:0000259" key="1">
    <source>
        <dbReference type="Pfam" id="PF13472"/>
    </source>
</evidence>
<keyword evidence="2" id="KW-0378">Hydrolase</keyword>
<dbReference type="InterPro" id="IPR013830">
    <property type="entry name" value="SGNH_hydro"/>
</dbReference>
<dbReference type="AlphaFoldDB" id="A0A7G5XEF1"/>
<dbReference type="Proteomes" id="UP000515344">
    <property type="component" value="Chromosome"/>
</dbReference>
<evidence type="ECO:0000313" key="2">
    <source>
        <dbReference type="EMBL" id="QNA43854.1"/>
    </source>
</evidence>
<dbReference type="GO" id="GO:0016788">
    <property type="term" value="F:hydrolase activity, acting on ester bonds"/>
    <property type="evidence" value="ECO:0007669"/>
    <property type="project" value="UniProtKB-ARBA"/>
</dbReference>
<feature type="domain" description="SGNH hydrolase-type esterase" evidence="1">
    <location>
        <begin position="87"/>
        <end position="345"/>
    </location>
</feature>
<dbReference type="Gene3D" id="3.40.50.1110">
    <property type="entry name" value="SGNH hydrolase"/>
    <property type="match status" value="1"/>
</dbReference>
<dbReference type="EMBL" id="CP060007">
    <property type="protein sequence ID" value="QNA43854.1"/>
    <property type="molecule type" value="Genomic_DNA"/>
</dbReference>
<reference evidence="3" key="1">
    <citation type="submission" date="2020-08" db="EMBL/GenBank/DDBJ databases">
        <title>Lacibacter sp. S13-6-6 genome sequencing.</title>
        <authorList>
            <person name="Jin L."/>
        </authorList>
    </citation>
    <scope>NUCLEOTIDE SEQUENCE [LARGE SCALE GENOMIC DNA]</scope>
    <source>
        <strain evidence="3">S13-6-6</strain>
    </source>
</reference>
<protein>
    <submittedName>
        <fullName evidence="2">SGNH/GDSL hydrolase family protein</fullName>
    </submittedName>
</protein>
<dbReference type="SUPFAM" id="SSF52266">
    <property type="entry name" value="SGNH hydrolase"/>
    <property type="match status" value="1"/>
</dbReference>
<keyword evidence="3" id="KW-1185">Reference proteome</keyword>
<dbReference type="Pfam" id="PF13472">
    <property type="entry name" value="Lipase_GDSL_2"/>
    <property type="match status" value="1"/>
</dbReference>
<dbReference type="KEGG" id="lacs:H4075_17510"/>
<proteinExistence type="predicted"/>
<evidence type="ECO:0000313" key="3">
    <source>
        <dbReference type="Proteomes" id="UP000515344"/>
    </source>
</evidence>
<name>A0A7G5XEF1_9BACT</name>
<accession>A0A7G5XEF1</accession>
<dbReference type="PANTHER" id="PTHR30383">
    <property type="entry name" value="THIOESTERASE 1/PROTEASE 1/LYSOPHOSPHOLIPASE L1"/>
    <property type="match status" value="1"/>
</dbReference>
<dbReference type="RefSeq" id="WP_182802116.1">
    <property type="nucleotide sequence ID" value="NZ_CP060007.1"/>
</dbReference>